<sequence length="308" mass="35576">MSKTIASNNSTNGTTSLELTLILTGSKLTLNYKSSTKQFLNYYIYDNSSCELVYKIVGKHLIDKVGKIVITDTANPNIFYSATYIDSLLNLHDCNAYDKIFPVKLNGKPFFLSQHKNYRIYSIYNNGVYSIYNLHNKTIIINKHDVHIESDKICTLYKITQHKIANESIREYGTYNNICYNDLNSIERDTLIPTNLVSHKNISRKALFNWELACNSQFTSTLIYTETHDKDFIFIDENNGYKYKYNIDNMRLLIPYIVNGKITGTFVYKTNSITSVIRYVPTLYVGTNYNTNLESMICESDDSDYNNE</sequence>
<organism evidence="1">
    <name type="scientific">viral metagenome</name>
    <dbReference type="NCBI Taxonomy" id="1070528"/>
    <lineage>
        <taxon>unclassified sequences</taxon>
        <taxon>metagenomes</taxon>
        <taxon>organismal metagenomes</taxon>
    </lineage>
</organism>
<evidence type="ECO:0000313" key="1">
    <source>
        <dbReference type="EMBL" id="QHU00828.1"/>
    </source>
</evidence>
<dbReference type="AlphaFoldDB" id="A0A6C0JA27"/>
<dbReference type="EMBL" id="MN740329">
    <property type="protein sequence ID" value="QHU00828.1"/>
    <property type="molecule type" value="Genomic_DNA"/>
</dbReference>
<name>A0A6C0JA27_9ZZZZ</name>
<proteinExistence type="predicted"/>
<protein>
    <submittedName>
        <fullName evidence="1">Uncharacterized protein</fullName>
    </submittedName>
</protein>
<accession>A0A6C0JA27</accession>
<reference evidence="1" key="1">
    <citation type="journal article" date="2020" name="Nature">
        <title>Giant virus diversity and host interactions through global metagenomics.</title>
        <authorList>
            <person name="Schulz F."/>
            <person name="Roux S."/>
            <person name="Paez-Espino D."/>
            <person name="Jungbluth S."/>
            <person name="Walsh D.A."/>
            <person name="Denef V.J."/>
            <person name="McMahon K.D."/>
            <person name="Konstantinidis K.T."/>
            <person name="Eloe-Fadrosh E.A."/>
            <person name="Kyrpides N.C."/>
            <person name="Woyke T."/>
        </authorList>
    </citation>
    <scope>NUCLEOTIDE SEQUENCE</scope>
    <source>
        <strain evidence="1">GVMAG-M-3300025860-20</strain>
    </source>
</reference>